<reference evidence="2 3" key="1">
    <citation type="submission" date="2016-10" db="EMBL/GenBank/DDBJ databases">
        <authorList>
            <person name="de Groot N.N."/>
        </authorList>
    </citation>
    <scope>NUCLEOTIDE SEQUENCE [LARGE SCALE GENOMIC DNA]</scope>
    <source>
        <strain evidence="2 3">B25</strain>
    </source>
</reference>
<name>A0A1H9C1L6_9SPIR</name>
<evidence type="ECO:0000313" key="3">
    <source>
        <dbReference type="Proteomes" id="UP000182360"/>
    </source>
</evidence>
<dbReference type="EMBL" id="FOFU01000002">
    <property type="protein sequence ID" value="SEP94857.1"/>
    <property type="molecule type" value="Genomic_DNA"/>
</dbReference>
<protein>
    <submittedName>
        <fullName evidence="2">Uncharacterized protein</fullName>
    </submittedName>
</protein>
<keyword evidence="3" id="KW-1185">Reference proteome</keyword>
<dbReference type="OrthoDB" id="362994at2"/>
<sequence length="304" mass="34261">MQIISPQQILVPKKVYIGDTAELRCTFNNPSPVLKQLTSNGITELPLVSQIINAADSTSEKSTSNFATPHTDYEISRITLSPAGVDFYQFTITFVPWKTGELHLPPMEIEGTELILEFQPVQIVSLISTDSANATTLHDSAAPLLLPGTAYKLYGTLAAFVIAIIIIIRIIVKRKTLLFYINQKKLLKKYKKNKKQTLKHLRQADDAEKIQNIMRRYLEVRFDYPFTHTVTSEMMKGWQTATGGLLSDNKEEAFGEIVAGFIRTDFIRYSKNASFESGELKQLIDKLISCIEIIEAPVKEENND</sequence>
<dbReference type="AlphaFoldDB" id="A0A1H9C1L6"/>
<keyword evidence="1" id="KW-0812">Transmembrane</keyword>
<evidence type="ECO:0000313" key="2">
    <source>
        <dbReference type="EMBL" id="SEP94857.1"/>
    </source>
</evidence>
<dbReference type="Proteomes" id="UP000182360">
    <property type="component" value="Unassembled WGS sequence"/>
</dbReference>
<evidence type="ECO:0000256" key="1">
    <source>
        <dbReference type="SAM" id="Phobius"/>
    </source>
</evidence>
<accession>A0A1H9C1L6</accession>
<keyword evidence="1" id="KW-0472">Membrane</keyword>
<proteinExistence type="predicted"/>
<dbReference type="RefSeq" id="WP_074640925.1">
    <property type="nucleotide sequence ID" value="NZ_FOFU01000002.1"/>
</dbReference>
<organism evidence="2 3">
    <name type="scientific">Treponema bryantii</name>
    <dbReference type="NCBI Taxonomy" id="163"/>
    <lineage>
        <taxon>Bacteria</taxon>
        <taxon>Pseudomonadati</taxon>
        <taxon>Spirochaetota</taxon>
        <taxon>Spirochaetia</taxon>
        <taxon>Spirochaetales</taxon>
        <taxon>Treponemataceae</taxon>
        <taxon>Treponema</taxon>
    </lineage>
</organism>
<feature type="transmembrane region" description="Helical" evidence="1">
    <location>
        <begin position="153"/>
        <end position="172"/>
    </location>
</feature>
<keyword evidence="1" id="KW-1133">Transmembrane helix</keyword>
<gene>
    <name evidence="2" type="ORF">SAMN04487977_1028</name>
</gene>